<name>A0A948T226_9FIRM</name>
<accession>A0A948T226</accession>
<comment type="cofactor">
    <cofactor evidence="4">
        <name>Mn(2+)</name>
        <dbReference type="ChEBI" id="CHEBI:29035"/>
    </cofactor>
</comment>
<comment type="catalytic activity">
    <reaction evidence="4">
        <text>beta-D-fructose 1,6-bisphosphate + H2O = beta-D-fructose 6-phosphate + phosphate</text>
        <dbReference type="Rhea" id="RHEA:11064"/>
        <dbReference type="ChEBI" id="CHEBI:15377"/>
        <dbReference type="ChEBI" id="CHEBI:32966"/>
        <dbReference type="ChEBI" id="CHEBI:43474"/>
        <dbReference type="ChEBI" id="CHEBI:57634"/>
        <dbReference type="EC" id="3.1.3.11"/>
    </reaction>
</comment>
<dbReference type="EMBL" id="JAHLFP010000024">
    <property type="protein sequence ID" value="MBU3805937.1"/>
    <property type="molecule type" value="Genomic_DNA"/>
</dbReference>
<dbReference type="GO" id="GO:0042132">
    <property type="term" value="F:fructose 1,6-bisphosphate 1-phosphatase activity"/>
    <property type="evidence" value="ECO:0007669"/>
    <property type="project" value="UniProtKB-UniRule"/>
</dbReference>
<evidence type="ECO:0000256" key="4">
    <source>
        <dbReference type="HAMAP-Rule" id="MF_01854"/>
    </source>
</evidence>
<dbReference type="GO" id="GO:0006094">
    <property type="term" value="P:gluconeogenesis"/>
    <property type="evidence" value="ECO:0007669"/>
    <property type="project" value="UniProtKB-UniRule"/>
</dbReference>
<keyword evidence="2 4" id="KW-0464">Manganese</keyword>
<evidence type="ECO:0000256" key="2">
    <source>
        <dbReference type="ARBA" id="ARBA00023211"/>
    </source>
</evidence>
<evidence type="ECO:0000313" key="5">
    <source>
        <dbReference type="EMBL" id="MBU3805937.1"/>
    </source>
</evidence>
<comment type="pathway">
    <text evidence="4">Carbohydrate biosynthesis; gluconeogenesis.</text>
</comment>
<comment type="similarity">
    <text evidence="4">Belongs to the FBPase class 3 family.</text>
</comment>
<evidence type="ECO:0000313" key="6">
    <source>
        <dbReference type="Proteomes" id="UP000713596"/>
    </source>
</evidence>
<keyword evidence="1 4" id="KW-0378">Hydrolase</keyword>
<protein>
    <recommendedName>
        <fullName evidence="4">Fructose-1,6-bisphosphatase class 3</fullName>
        <shortName evidence="4">FBPase class 3</shortName>
        <ecNumber evidence="4">3.1.3.11</ecNumber>
    </recommendedName>
    <alternativeName>
        <fullName evidence="4">D-fructose-1,6-bisphosphate 1-phosphohydrolase class 3</fullName>
    </alternativeName>
</protein>
<reference evidence="5" key="1">
    <citation type="journal article" date="2021" name="PeerJ">
        <title>Extensive microbial diversity within the chicken gut microbiome revealed by metagenomics and culture.</title>
        <authorList>
            <person name="Gilroy R."/>
            <person name="Ravi A."/>
            <person name="Getino M."/>
            <person name="Pursley I."/>
            <person name="Horton D.L."/>
            <person name="Alikhan N.F."/>
            <person name="Baker D."/>
            <person name="Gharbi K."/>
            <person name="Hall N."/>
            <person name="Watson M."/>
            <person name="Adriaenssens E.M."/>
            <person name="Foster-Nyarko E."/>
            <person name="Jarju S."/>
            <person name="Secka A."/>
            <person name="Antonio M."/>
            <person name="Oren A."/>
            <person name="Chaudhuri R.R."/>
            <person name="La Ragione R."/>
            <person name="Hildebrand F."/>
            <person name="Pallen M.J."/>
        </authorList>
    </citation>
    <scope>NUCLEOTIDE SEQUENCE</scope>
    <source>
        <strain evidence="5">B5_2728</strain>
    </source>
</reference>
<dbReference type="Pfam" id="PF06874">
    <property type="entry name" value="FBPase_2"/>
    <property type="match status" value="1"/>
</dbReference>
<dbReference type="PIRSF" id="PIRSF000906">
    <property type="entry name" value="FBPtase_Bacill"/>
    <property type="match status" value="1"/>
</dbReference>
<organism evidence="5 6">
    <name type="scientific">Candidatus Allofournierella pullistercoris</name>
    <dbReference type="NCBI Taxonomy" id="2838597"/>
    <lineage>
        <taxon>Bacteria</taxon>
        <taxon>Bacillati</taxon>
        <taxon>Bacillota</taxon>
        <taxon>Clostridia</taxon>
        <taxon>Eubacteriales</taxon>
        <taxon>Oscillospiraceae</taxon>
        <taxon>Allofournierella</taxon>
    </lineage>
</organism>
<dbReference type="EC" id="3.1.3.11" evidence="4"/>
<dbReference type="InterPro" id="IPR029052">
    <property type="entry name" value="Metallo-depent_PP-like"/>
</dbReference>
<dbReference type="Gene3D" id="3.60.21.10">
    <property type="match status" value="1"/>
</dbReference>
<sequence length="661" mass="75710">MQNKAALVRKNLKYLTLLAREYPNIASACSEIINLQAILKLPKGTEHFMSDLHGEADAFTHIVNSASGVIKEKVDRVLGPSVAPEERAEFATLIYYPSKKLERLKKQQTDLNGWYRQTLYRLIDVCRMVSSKHTRSFVRKRLPPNYAYILDELLHAHFEDHDKEFYYDQILASILDVGRADDFIEALCKLIKSLAVFKLHIVGDIFDRGPRPDLIMEQLMSHHSVDIQWGNHDVVWMGAAAGSPLCIATVLKTTLAYNNLEALEDGYGINLRPLALFAESIYRDCDTHRFYPRVSAQQRSLCHPAELMRTARMHKAISMIMFKLECQTIDRNPDFEMEDRDFLRRIDYEKRLVEVEGKWYPLLDADFPTVNPADPAALTAQEKQVLDLLCRSFMESEKLQRHIRFLFAKGGVYHVENGNLMFHGAVPLTESGSFAVETFEQHSYAGKALMDYCDERARRGYFSQPETEEWHSGCDFLWYLWCGKLSPLYGRDKMTTFERLFLEDADTHVETKNPYYHFINDSKMDRAILAEFGLDQTHSHIVNGHVPVRAAQGEKPIKGGGKVIVIDGGFCRAYHTKTGIAGYTLVYNSRGLSLRQHQEFESVEKAIEENQDIASTVDVFETIEKRVLVGDTDEGRKLARDAEDLKLLVLAYQMGLVKEKQ</sequence>
<gene>
    <name evidence="4" type="primary">fbp</name>
    <name evidence="5" type="ORF">H9882_03485</name>
</gene>
<dbReference type="SUPFAM" id="SSF56300">
    <property type="entry name" value="Metallo-dependent phosphatases"/>
    <property type="match status" value="1"/>
</dbReference>
<proteinExistence type="inferred from homology"/>
<evidence type="ECO:0000256" key="1">
    <source>
        <dbReference type="ARBA" id="ARBA00022801"/>
    </source>
</evidence>
<dbReference type="HAMAP" id="MF_01854">
    <property type="entry name" value="FBPase_class3"/>
    <property type="match status" value="1"/>
</dbReference>
<comment type="caution">
    <text evidence="5">The sequence shown here is derived from an EMBL/GenBank/DDBJ whole genome shotgun (WGS) entry which is preliminary data.</text>
</comment>
<evidence type="ECO:0000256" key="3">
    <source>
        <dbReference type="ARBA" id="ARBA00023277"/>
    </source>
</evidence>
<dbReference type="InterPro" id="IPR009164">
    <property type="entry name" value="FBPtase_class3"/>
</dbReference>
<reference evidence="5" key="2">
    <citation type="submission" date="2021-04" db="EMBL/GenBank/DDBJ databases">
        <authorList>
            <person name="Gilroy R."/>
        </authorList>
    </citation>
    <scope>NUCLEOTIDE SEQUENCE</scope>
    <source>
        <strain evidence="5">B5_2728</strain>
    </source>
</reference>
<dbReference type="Proteomes" id="UP000713596">
    <property type="component" value="Unassembled WGS sequence"/>
</dbReference>
<keyword evidence="3 4" id="KW-0119">Carbohydrate metabolism</keyword>
<dbReference type="AlphaFoldDB" id="A0A948T226"/>